<organism evidence="1 2">
    <name type="scientific">Roseofilum capinflatum BLCC-M114</name>
    <dbReference type="NCBI Taxonomy" id="3022440"/>
    <lineage>
        <taxon>Bacteria</taxon>
        <taxon>Bacillati</taxon>
        <taxon>Cyanobacteriota</taxon>
        <taxon>Cyanophyceae</taxon>
        <taxon>Desertifilales</taxon>
        <taxon>Desertifilaceae</taxon>
        <taxon>Roseofilum</taxon>
        <taxon>Roseofilum capinflatum</taxon>
    </lineage>
</organism>
<dbReference type="Proteomes" id="UP001235849">
    <property type="component" value="Unassembled WGS sequence"/>
</dbReference>
<accession>A0ABT7B5K1</accession>
<dbReference type="RefSeq" id="WP_283765898.1">
    <property type="nucleotide sequence ID" value="NZ_JAQOSO010000023.1"/>
</dbReference>
<evidence type="ECO:0000313" key="2">
    <source>
        <dbReference type="Proteomes" id="UP001235849"/>
    </source>
</evidence>
<name>A0ABT7B5K1_9CYAN</name>
<protein>
    <submittedName>
        <fullName evidence="1">Uncharacterized protein</fullName>
    </submittedName>
</protein>
<comment type="caution">
    <text evidence="1">The sequence shown here is derived from an EMBL/GenBank/DDBJ whole genome shotgun (WGS) entry which is preliminary data.</text>
</comment>
<gene>
    <name evidence="1" type="ORF">PMG25_05495</name>
</gene>
<reference evidence="1 2" key="1">
    <citation type="submission" date="2023-01" db="EMBL/GenBank/DDBJ databases">
        <title>Novel diversity within Roseofilum (Cyanobacteria; Desertifilaceae) from marine benthic mats with descriptions of four novel species.</title>
        <authorList>
            <person name="Wang Y."/>
            <person name="Berthold D.E."/>
            <person name="Hu J."/>
            <person name="Lefler F.W."/>
            <person name="Laughinghouse H.D. IV."/>
        </authorList>
    </citation>
    <scope>NUCLEOTIDE SEQUENCE [LARGE SCALE GENOMIC DNA]</scope>
    <source>
        <strain evidence="1 2">BLCC-M114</strain>
    </source>
</reference>
<evidence type="ECO:0000313" key="1">
    <source>
        <dbReference type="EMBL" id="MDJ1173543.1"/>
    </source>
</evidence>
<dbReference type="EMBL" id="JAQOSO010000023">
    <property type="protein sequence ID" value="MDJ1173543.1"/>
    <property type="molecule type" value="Genomic_DNA"/>
</dbReference>
<sequence length="90" mass="10003">MAYVSFTRRIRFKNVHDCGDGSFYATVTGEVEGVLQDHGRAGRYSLCNEVSATAQGGSPDMAMQQAMNDLQFKAQEAQNNIQQRLMANLR</sequence>
<keyword evidence="2" id="KW-1185">Reference proteome</keyword>
<proteinExistence type="predicted"/>